<evidence type="ECO:0000313" key="3">
    <source>
        <dbReference type="EMBL" id="WNY51286.1"/>
    </source>
</evidence>
<reference evidence="3" key="1">
    <citation type="submission" date="2023-02" db="EMBL/GenBank/DDBJ databases">
        <title>Streptococcus sp. Genome Sequencing and Assembly.</title>
        <authorList>
            <person name="Shore S.M."/>
            <person name="Nicholson T.L."/>
        </authorList>
    </citation>
    <scope>NUCLEOTIDE SEQUENCE</scope>
    <source>
        <strain evidence="3">29887</strain>
    </source>
</reference>
<dbReference type="AlphaFoldDB" id="A0AA96VMK7"/>
<evidence type="ECO:0000259" key="1">
    <source>
        <dbReference type="Pfam" id="PF09659"/>
    </source>
</evidence>
<dbReference type="InterPro" id="IPR013489">
    <property type="entry name" value="CRISPR-assoc_prot_Csm6"/>
</dbReference>
<evidence type="ECO:0000259" key="2">
    <source>
        <dbReference type="Pfam" id="PF22208"/>
    </source>
</evidence>
<sequence length="428" mass="48892">MKVLISSVGNTDPIRGQHDGPLLHLARILRPEKIILIYSETLIQRHERIQTALLSIADYQPIIEVSPDLLPSSEIAIFDKMFARMSAIIDKCVKELEDDSQIFLNLSSGTAQIISSLFALNRIKSTNFAAYQVLSPNYGSNEKTSFTSDVPIEELIATNRDNVPSPENRTRPDQAVKFQESLGKRQVLQHIQSFDFQAAYAMMLQKQTRNWFSKTVRSKINRILENYDQAIKFQMPLDLPYDSELNKILTSYLLIDLSIRRELITDVLIKSKSLAEYMLESYIEQKYPELVVKLNGFPKVNHNHPLAEEVNDYIAEQMRLDLKEKYDPSRPYNPQSTLNIVSFKNIIDCLEPSNDITPLVSTIIAKNGLRNKLAHGLEPINSKELNRSQLKQIGSSLAAMLNHIYPIDHHDFDYHVNNVEKLQALVNS</sequence>
<dbReference type="EMBL" id="CP118735">
    <property type="protein sequence ID" value="WNY51286.1"/>
    <property type="molecule type" value="Genomic_DNA"/>
</dbReference>
<dbReference type="InterPro" id="IPR053941">
    <property type="entry name" value="Csm6_HEPN"/>
</dbReference>
<dbReference type="KEGG" id="sins:PW252_01075"/>
<organism evidence="3">
    <name type="scientific">Streptococcus iners</name>
    <dbReference type="NCBI Taxonomy" id="3028084"/>
    <lineage>
        <taxon>Bacteria</taxon>
        <taxon>Bacillati</taxon>
        <taxon>Bacillota</taxon>
        <taxon>Bacilli</taxon>
        <taxon>Lactobacillales</taxon>
        <taxon>Streptococcaceae</taxon>
        <taxon>Streptococcus</taxon>
    </lineage>
</organism>
<dbReference type="RefSeq" id="WP_248049656.1">
    <property type="nucleotide sequence ID" value="NZ_CP118735.1"/>
</dbReference>
<accession>A0AA96VMK7</accession>
<dbReference type="Pfam" id="PF22208">
    <property type="entry name" value="Cas_Csm6_CARF"/>
    <property type="match status" value="1"/>
</dbReference>
<dbReference type="Pfam" id="PF09659">
    <property type="entry name" value="Cas_Csm6_HEPN"/>
    <property type="match status" value="1"/>
</dbReference>
<dbReference type="NCBIfam" id="TIGR02672">
    <property type="entry name" value="cas_csm6"/>
    <property type="match status" value="1"/>
</dbReference>
<gene>
    <name evidence="3" type="ORF">PW252_01075</name>
</gene>
<dbReference type="InterPro" id="IPR053955">
    <property type="entry name" value="Csm6_CARF"/>
</dbReference>
<proteinExistence type="predicted"/>
<feature type="domain" description="Csm6 HEPN" evidence="1">
    <location>
        <begin position="248"/>
        <end position="414"/>
    </location>
</feature>
<feature type="domain" description="Csm6 CARF" evidence="2">
    <location>
        <begin position="94"/>
        <end position="170"/>
    </location>
</feature>
<name>A0AA96VMK7_9STRE</name>
<protein>
    <submittedName>
        <fullName evidence="3">Type III-A CRISPR-associated protein Csm6</fullName>
    </submittedName>
</protein>